<evidence type="ECO:0000256" key="2">
    <source>
        <dbReference type="SAM" id="SignalP"/>
    </source>
</evidence>
<sequence length="236" mass="27595">MKRVVTGFAITFCLLVATPSLAAANNALYSSDDGNFIVFGGMGLANIKAQEFVYNGDHKVSQLNWESKGMTLFTLGVDAQFDNDWSITSSVEIGTGGNGHMVDYDWMLPRHDDWSHRSIHPLTESLFHRSDPVGPDHLWRRDQQNRGRRRCALYRHQVERLWRVRHLFDRRWLPKRLLGESRLVKRKLPATDSDWLPQPERQIQLWRPYHQRRPSDRLELRHQRHRRPLAEGSPVS</sequence>
<comment type="caution">
    <text evidence="3">The sequence shown here is derived from an EMBL/GenBank/DDBJ whole genome shotgun (WGS) entry which is preliminary data.</text>
</comment>
<dbReference type="EMBL" id="SIMR01000014">
    <property type="protein sequence ID" value="TBC01307.1"/>
    <property type="molecule type" value="Genomic_DNA"/>
</dbReference>
<accession>A0AB38HRG8</accession>
<dbReference type="SUPFAM" id="SSF69917">
    <property type="entry name" value="OMPT-like"/>
    <property type="match status" value="1"/>
</dbReference>
<dbReference type="Proteomes" id="UP000294215">
    <property type="component" value="Unassembled WGS sequence"/>
</dbReference>
<dbReference type="InterPro" id="IPR053724">
    <property type="entry name" value="OMP_A26_sf"/>
</dbReference>
<proteinExistence type="predicted"/>
<dbReference type="InterPro" id="IPR000036">
    <property type="entry name" value="Peptidase_A26_omptin"/>
</dbReference>
<dbReference type="AlphaFoldDB" id="A0AB38HRG8"/>
<gene>
    <name evidence="3" type="ORF">ELH40_39035</name>
</gene>
<keyword evidence="3" id="KW-0645">Protease</keyword>
<evidence type="ECO:0000256" key="1">
    <source>
        <dbReference type="SAM" id="MobiDB-lite"/>
    </source>
</evidence>
<keyword evidence="2" id="KW-0732">Signal</keyword>
<organism evidence="3 4">
    <name type="scientific">Rhizobium ruizarguesonis</name>
    <dbReference type="NCBI Taxonomy" id="2081791"/>
    <lineage>
        <taxon>Bacteria</taxon>
        <taxon>Pseudomonadati</taxon>
        <taxon>Pseudomonadota</taxon>
        <taxon>Alphaproteobacteria</taxon>
        <taxon>Hyphomicrobiales</taxon>
        <taxon>Rhizobiaceae</taxon>
        <taxon>Rhizobium/Agrobacterium group</taxon>
        <taxon>Rhizobium</taxon>
    </lineage>
</organism>
<dbReference type="InterPro" id="IPR020080">
    <property type="entry name" value="OM_adhesin/peptidase_omptin"/>
</dbReference>
<feature type="region of interest" description="Disordered" evidence="1">
    <location>
        <begin position="217"/>
        <end position="236"/>
    </location>
</feature>
<feature type="signal peptide" evidence="2">
    <location>
        <begin position="1"/>
        <end position="22"/>
    </location>
</feature>
<dbReference type="Gene3D" id="2.40.128.90">
    <property type="entry name" value="OMPT-like"/>
    <property type="match status" value="1"/>
</dbReference>
<dbReference type="Pfam" id="PF01278">
    <property type="entry name" value="Omptin"/>
    <property type="match status" value="1"/>
</dbReference>
<evidence type="ECO:0000313" key="3">
    <source>
        <dbReference type="EMBL" id="TBC01307.1"/>
    </source>
</evidence>
<keyword evidence="3" id="KW-0378">Hydrolase</keyword>
<dbReference type="GO" id="GO:0006508">
    <property type="term" value="P:proteolysis"/>
    <property type="evidence" value="ECO:0007669"/>
    <property type="project" value="UniProtKB-KW"/>
</dbReference>
<dbReference type="GO" id="GO:0004190">
    <property type="term" value="F:aspartic-type endopeptidase activity"/>
    <property type="evidence" value="ECO:0007669"/>
    <property type="project" value="InterPro"/>
</dbReference>
<feature type="chain" id="PRO_5044254166" evidence="2">
    <location>
        <begin position="23"/>
        <end position="236"/>
    </location>
</feature>
<evidence type="ECO:0000313" key="4">
    <source>
        <dbReference type="Proteomes" id="UP000294215"/>
    </source>
</evidence>
<reference evidence="3 4" key="1">
    <citation type="submission" date="2019-02" db="EMBL/GenBank/DDBJ databases">
        <title>The genomic architecture of introgression among sibling species of bacteria.</title>
        <authorList>
            <person name="Cavassim M.I.A."/>
            <person name="Moeskjaer S."/>
            <person name="Moslemi C."/>
            <person name="Fields B."/>
            <person name="Bachmann A."/>
            <person name="Vilhjalmsson B."/>
            <person name="Schierup M.H."/>
            <person name="Young J.P.W."/>
            <person name="Andersen S.U."/>
        </authorList>
    </citation>
    <scope>NUCLEOTIDE SEQUENCE [LARGE SCALE GENOMIC DNA]</scope>
    <source>
        <strain evidence="3 4">SM92</strain>
    </source>
</reference>
<name>A0AB38HRG8_9HYPH</name>
<dbReference type="GO" id="GO:0009279">
    <property type="term" value="C:cell outer membrane"/>
    <property type="evidence" value="ECO:0007669"/>
    <property type="project" value="InterPro"/>
</dbReference>
<protein>
    <submittedName>
        <fullName evidence="3">Omptin family outer membrane protease</fullName>
    </submittedName>
</protein>